<keyword evidence="3" id="KW-1185">Reference proteome</keyword>
<proteinExistence type="predicted"/>
<feature type="compositionally biased region" description="Basic and acidic residues" evidence="1">
    <location>
        <begin position="33"/>
        <end position="46"/>
    </location>
</feature>
<protein>
    <submittedName>
        <fullName evidence="2">Uncharacterized protein</fullName>
    </submittedName>
</protein>
<name>A0ABT7NT59_9SPHI</name>
<evidence type="ECO:0000256" key="1">
    <source>
        <dbReference type="SAM" id="MobiDB-lite"/>
    </source>
</evidence>
<accession>A0ABT7NT59</accession>
<sequence>MFIPSLGQACEIPHEKEETQHCEHQSSEQKDAEEHACCHKDAEQSKENSSSTERPMGCAGKGICCCATPMIGHLQLGIFLFEFEIPSYTVNIQNTEVQQFVVSNGFSSIFIPPKIA</sequence>
<reference evidence="2" key="2">
    <citation type="journal article" date="2022" name="Sci. Total Environ.">
        <title>Prevalence, transmission, and molecular epidemiology of tet(X)-positive bacteria among humans, animals, and environmental niches in China: An epidemiological, and genomic-based study.</title>
        <authorList>
            <person name="Dong N."/>
            <person name="Zeng Y."/>
            <person name="Cai C."/>
            <person name="Sun C."/>
            <person name="Lu J."/>
            <person name="Liu C."/>
            <person name="Zhou H."/>
            <person name="Sun Q."/>
            <person name="Shu L."/>
            <person name="Wang H."/>
            <person name="Wang Y."/>
            <person name="Wang S."/>
            <person name="Wu C."/>
            <person name="Chan E.W."/>
            <person name="Chen G."/>
            <person name="Shen Z."/>
            <person name="Chen S."/>
            <person name="Zhang R."/>
        </authorList>
    </citation>
    <scope>NUCLEOTIDE SEQUENCE</scope>
    <source>
        <strain evidence="2">R1692</strain>
    </source>
</reference>
<evidence type="ECO:0000313" key="2">
    <source>
        <dbReference type="EMBL" id="MDM1050361.1"/>
    </source>
</evidence>
<dbReference type="RefSeq" id="WP_187773868.1">
    <property type="nucleotide sequence ID" value="NZ_CP030848.1"/>
</dbReference>
<evidence type="ECO:0000313" key="3">
    <source>
        <dbReference type="Proteomes" id="UP001170954"/>
    </source>
</evidence>
<feature type="region of interest" description="Disordered" evidence="1">
    <location>
        <begin position="33"/>
        <end position="57"/>
    </location>
</feature>
<organism evidence="2 3">
    <name type="scientific">Sphingobacterium hotanense</name>
    <dbReference type="NCBI Taxonomy" id="649196"/>
    <lineage>
        <taxon>Bacteria</taxon>
        <taxon>Pseudomonadati</taxon>
        <taxon>Bacteroidota</taxon>
        <taxon>Sphingobacteriia</taxon>
        <taxon>Sphingobacteriales</taxon>
        <taxon>Sphingobacteriaceae</taxon>
        <taxon>Sphingobacterium</taxon>
    </lineage>
</organism>
<gene>
    <name evidence="2" type="ORF">HX018_19160</name>
</gene>
<reference evidence="2" key="1">
    <citation type="submission" date="2020-06" db="EMBL/GenBank/DDBJ databases">
        <authorList>
            <person name="Dong N."/>
        </authorList>
    </citation>
    <scope>NUCLEOTIDE SEQUENCE</scope>
    <source>
        <strain evidence="2">R1692</strain>
    </source>
</reference>
<dbReference type="EMBL" id="JACAGK010000089">
    <property type="protein sequence ID" value="MDM1050361.1"/>
    <property type="molecule type" value="Genomic_DNA"/>
</dbReference>
<dbReference type="Proteomes" id="UP001170954">
    <property type="component" value="Unassembled WGS sequence"/>
</dbReference>
<comment type="caution">
    <text evidence="2">The sequence shown here is derived from an EMBL/GenBank/DDBJ whole genome shotgun (WGS) entry which is preliminary data.</text>
</comment>